<name>A0ABV2YMS0_9ACTN</name>
<keyword evidence="3" id="KW-1185">Reference proteome</keyword>
<keyword evidence="1" id="KW-0472">Membrane</keyword>
<dbReference type="InterPro" id="IPR046096">
    <property type="entry name" value="DUF6114"/>
</dbReference>
<dbReference type="Proteomes" id="UP001550850">
    <property type="component" value="Unassembled WGS sequence"/>
</dbReference>
<dbReference type="Pfam" id="PF19609">
    <property type="entry name" value="DUF6114"/>
    <property type="match status" value="1"/>
</dbReference>
<protein>
    <submittedName>
        <fullName evidence="2">DUF6114 domain-containing protein</fullName>
    </submittedName>
</protein>
<proteinExistence type="predicted"/>
<evidence type="ECO:0000256" key="1">
    <source>
        <dbReference type="SAM" id="Phobius"/>
    </source>
</evidence>
<sequence length="150" mass="15768">MSAAAPPGGSAGPAPRQRSRFAAWRGNRPFLGGLLLALAGVEIMLTMKVLESSLQVILKAGALGIAGYLLPAVMALCGVLILFNPAQRIFYSIIGLLATLGSWVTSNLGGFVIGLILGLLGSTLAFGWMPEQEPRRKLLRRRGREATPAG</sequence>
<evidence type="ECO:0000313" key="2">
    <source>
        <dbReference type="EMBL" id="MEU3557025.1"/>
    </source>
</evidence>
<gene>
    <name evidence="2" type="ORF">AB0E65_22815</name>
</gene>
<accession>A0ABV2YMS0</accession>
<evidence type="ECO:0000313" key="3">
    <source>
        <dbReference type="Proteomes" id="UP001550850"/>
    </source>
</evidence>
<dbReference type="EMBL" id="JBEZUR010000045">
    <property type="protein sequence ID" value="MEU3557025.1"/>
    <property type="molecule type" value="Genomic_DNA"/>
</dbReference>
<feature type="transmembrane region" description="Helical" evidence="1">
    <location>
        <begin position="56"/>
        <end position="82"/>
    </location>
</feature>
<keyword evidence="1" id="KW-0812">Transmembrane</keyword>
<feature type="transmembrane region" description="Helical" evidence="1">
    <location>
        <begin position="111"/>
        <end position="130"/>
    </location>
</feature>
<keyword evidence="1" id="KW-1133">Transmembrane helix</keyword>
<feature type="transmembrane region" description="Helical" evidence="1">
    <location>
        <begin position="89"/>
        <end position="105"/>
    </location>
</feature>
<comment type="caution">
    <text evidence="2">The sequence shown here is derived from an EMBL/GenBank/DDBJ whole genome shotgun (WGS) entry which is preliminary data.</text>
</comment>
<feature type="transmembrane region" description="Helical" evidence="1">
    <location>
        <begin position="30"/>
        <end position="50"/>
    </location>
</feature>
<reference evidence="2 3" key="1">
    <citation type="submission" date="2024-06" db="EMBL/GenBank/DDBJ databases">
        <title>The Natural Products Discovery Center: Release of the First 8490 Sequenced Strains for Exploring Actinobacteria Biosynthetic Diversity.</title>
        <authorList>
            <person name="Kalkreuter E."/>
            <person name="Kautsar S.A."/>
            <person name="Yang D."/>
            <person name="Bader C.D."/>
            <person name="Teijaro C.N."/>
            <person name="Fluegel L."/>
            <person name="Davis C.M."/>
            <person name="Simpson J.R."/>
            <person name="Lauterbach L."/>
            <person name="Steele A.D."/>
            <person name="Gui C."/>
            <person name="Meng S."/>
            <person name="Li G."/>
            <person name="Viehrig K."/>
            <person name="Ye F."/>
            <person name="Su P."/>
            <person name="Kiefer A.F."/>
            <person name="Nichols A."/>
            <person name="Cepeda A.J."/>
            <person name="Yan W."/>
            <person name="Fan B."/>
            <person name="Jiang Y."/>
            <person name="Adhikari A."/>
            <person name="Zheng C.-J."/>
            <person name="Schuster L."/>
            <person name="Cowan T.M."/>
            <person name="Smanski M.J."/>
            <person name="Chevrette M.G."/>
            <person name="De Carvalho L.P.S."/>
            <person name="Shen B."/>
        </authorList>
    </citation>
    <scope>NUCLEOTIDE SEQUENCE [LARGE SCALE GENOMIC DNA]</scope>
    <source>
        <strain evidence="2 3">NPDC038104</strain>
    </source>
</reference>
<organism evidence="2 3">
    <name type="scientific">Streptomyces fragilis</name>
    <dbReference type="NCBI Taxonomy" id="67301"/>
    <lineage>
        <taxon>Bacteria</taxon>
        <taxon>Bacillati</taxon>
        <taxon>Actinomycetota</taxon>
        <taxon>Actinomycetes</taxon>
        <taxon>Kitasatosporales</taxon>
        <taxon>Streptomycetaceae</taxon>
        <taxon>Streptomyces</taxon>
    </lineage>
</organism>